<feature type="domain" description="T6SS immunity protein Tdi1 C-terminal" evidence="1">
    <location>
        <begin position="124"/>
        <end position="190"/>
    </location>
</feature>
<dbReference type="Proteomes" id="UP000307507">
    <property type="component" value="Unassembled WGS sequence"/>
</dbReference>
<gene>
    <name evidence="2" type="ORF">E6C50_02975</name>
</gene>
<dbReference type="InterPro" id="IPR015002">
    <property type="entry name" value="T6SS_Tdi1_C"/>
</dbReference>
<protein>
    <submittedName>
        <fullName evidence="2">DUF1851 domain-containing protein</fullName>
    </submittedName>
</protein>
<evidence type="ECO:0000313" key="3">
    <source>
        <dbReference type="Proteomes" id="UP000307507"/>
    </source>
</evidence>
<evidence type="ECO:0000259" key="1">
    <source>
        <dbReference type="Pfam" id="PF08906"/>
    </source>
</evidence>
<dbReference type="OrthoDB" id="2216648at2"/>
<organism evidence="2 3">
    <name type="scientific">Flavobacterium supellecticarium</name>
    <dbReference type="NCBI Taxonomy" id="2565924"/>
    <lineage>
        <taxon>Bacteria</taxon>
        <taxon>Pseudomonadati</taxon>
        <taxon>Bacteroidota</taxon>
        <taxon>Flavobacteriia</taxon>
        <taxon>Flavobacteriales</taxon>
        <taxon>Flavobacteriaceae</taxon>
        <taxon>Flavobacterium</taxon>
    </lineage>
</organism>
<keyword evidence="3" id="KW-1185">Reference proteome</keyword>
<accession>A0A4S4A412</accession>
<sequence length="194" mass="22190">MIHQRFSNVLGEPKIIGKIDIAILKEKFEQQLSHFEDSAVLLDYLEHYGEAVYQEGFFAFINPMDYEIPLKKFPKLKAQSILPFAKTAMGNFYLIGEVDDEVCLAFYNIHTEEYKYVDYEFTLFFTTLAGNKYHSETEAYGLIEIPALEKYGPVAIDECLTFIPALVHGGDEDIRNIQKVKLKANLELLANAFG</sequence>
<evidence type="ECO:0000313" key="2">
    <source>
        <dbReference type="EMBL" id="THF53181.1"/>
    </source>
</evidence>
<name>A0A4S4A412_9FLAO</name>
<comment type="caution">
    <text evidence="2">The sequence shown here is derived from an EMBL/GenBank/DDBJ whole genome shotgun (WGS) entry which is preliminary data.</text>
</comment>
<proteinExistence type="predicted"/>
<dbReference type="AlphaFoldDB" id="A0A4S4A412"/>
<dbReference type="EMBL" id="SSNZ01000001">
    <property type="protein sequence ID" value="THF53181.1"/>
    <property type="molecule type" value="Genomic_DNA"/>
</dbReference>
<dbReference type="RefSeq" id="WP_136401704.1">
    <property type="nucleotide sequence ID" value="NZ_SSNZ01000001.1"/>
</dbReference>
<dbReference type="Pfam" id="PF08906">
    <property type="entry name" value="T6SS_Tdi1_C"/>
    <property type="match status" value="1"/>
</dbReference>
<reference evidence="2 3" key="1">
    <citation type="submission" date="2019-04" db="EMBL/GenBank/DDBJ databases">
        <title>Flavobacterium sp. nov. isolated from construction timber.</title>
        <authorList>
            <person name="Lin S.-Y."/>
            <person name="Chang C.-T."/>
            <person name="Young C.-C."/>
        </authorList>
    </citation>
    <scope>NUCLEOTIDE SEQUENCE [LARGE SCALE GENOMIC DNA]</scope>
    <source>
        <strain evidence="2 3">CC-CTC003</strain>
    </source>
</reference>